<accession>A0ABD3UXF1</accession>
<comment type="caution">
    <text evidence="2">The sequence shown here is derived from an EMBL/GenBank/DDBJ whole genome shotgun (WGS) entry which is preliminary data.</text>
</comment>
<reference evidence="2 3" key="1">
    <citation type="submission" date="2024-11" db="EMBL/GenBank/DDBJ databases">
        <title>Chromosome-level genome assembly of the freshwater bivalve Anodonta woodiana.</title>
        <authorList>
            <person name="Chen X."/>
        </authorList>
    </citation>
    <scope>NUCLEOTIDE SEQUENCE [LARGE SCALE GENOMIC DNA]</scope>
    <source>
        <strain evidence="2">MN2024</strain>
        <tissue evidence="2">Gills</tissue>
    </source>
</reference>
<feature type="non-terminal residue" evidence="2">
    <location>
        <position position="1"/>
    </location>
</feature>
<proteinExistence type="predicted"/>
<evidence type="ECO:0000256" key="1">
    <source>
        <dbReference type="SAM" id="SignalP"/>
    </source>
</evidence>
<feature type="non-terminal residue" evidence="2">
    <location>
        <position position="62"/>
    </location>
</feature>
<dbReference type="EMBL" id="JBJQND010000015">
    <property type="protein sequence ID" value="KAL3852922.1"/>
    <property type="molecule type" value="Genomic_DNA"/>
</dbReference>
<evidence type="ECO:0000313" key="3">
    <source>
        <dbReference type="Proteomes" id="UP001634394"/>
    </source>
</evidence>
<dbReference type="Proteomes" id="UP001634394">
    <property type="component" value="Unassembled WGS sequence"/>
</dbReference>
<keyword evidence="1" id="KW-0732">Signal</keyword>
<feature type="chain" id="PRO_5044844614" evidence="1">
    <location>
        <begin position="18"/>
        <end position="62"/>
    </location>
</feature>
<name>A0ABD3UXF1_SINWO</name>
<gene>
    <name evidence="2" type="ORF">ACJMK2_016527</name>
</gene>
<feature type="signal peptide" evidence="1">
    <location>
        <begin position="1"/>
        <end position="17"/>
    </location>
</feature>
<organism evidence="2 3">
    <name type="scientific">Sinanodonta woodiana</name>
    <name type="common">Chinese pond mussel</name>
    <name type="synonym">Anodonta woodiana</name>
    <dbReference type="NCBI Taxonomy" id="1069815"/>
    <lineage>
        <taxon>Eukaryota</taxon>
        <taxon>Metazoa</taxon>
        <taxon>Spiralia</taxon>
        <taxon>Lophotrochozoa</taxon>
        <taxon>Mollusca</taxon>
        <taxon>Bivalvia</taxon>
        <taxon>Autobranchia</taxon>
        <taxon>Heteroconchia</taxon>
        <taxon>Palaeoheterodonta</taxon>
        <taxon>Unionida</taxon>
        <taxon>Unionoidea</taxon>
        <taxon>Unionidae</taxon>
        <taxon>Unioninae</taxon>
        <taxon>Sinanodonta</taxon>
    </lineage>
</organism>
<keyword evidence="3" id="KW-1185">Reference proteome</keyword>
<evidence type="ECO:0000313" key="2">
    <source>
        <dbReference type="EMBL" id="KAL3852922.1"/>
    </source>
</evidence>
<dbReference type="AlphaFoldDB" id="A0ABD3UXF1"/>
<protein>
    <submittedName>
        <fullName evidence="2">Uncharacterized protein</fullName>
    </submittedName>
</protein>
<sequence length="62" mass="6916">YIFTILVLVYRVTIVHSQPSYICQNDDGPNAAKIKNPDLSLKFTSGTTSDTMSTKQYLCNVT</sequence>